<dbReference type="VEuPathDB" id="FungiDB:PV10_08460"/>
<dbReference type="STRING" id="212818.A0A0D1Z225"/>
<dbReference type="PANTHER" id="PTHR47706:SF11">
    <property type="entry name" value="ISOFLAVONE REDUCTASE FAMILY PROTEIN (AFU_ORTHOLOGUE AFUA_1G12510)"/>
    <property type="match status" value="1"/>
</dbReference>
<reference evidence="4 5" key="1">
    <citation type="submission" date="2015-01" db="EMBL/GenBank/DDBJ databases">
        <title>The Genome Sequence of Exophiala mesophila CBS40295.</title>
        <authorList>
            <consortium name="The Broad Institute Genomics Platform"/>
            <person name="Cuomo C."/>
            <person name="de Hoog S."/>
            <person name="Gorbushina A."/>
            <person name="Stielow B."/>
            <person name="Teixiera M."/>
            <person name="Abouelleil A."/>
            <person name="Chapman S.B."/>
            <person name="Priest M."/>
            <person name="Young S.K."/>
            <person name="Wortman J."/>
            <person name="Nusbaum C."/>
            <person name="Birren B."/>
        </authorList>
    </citation>
    <scope>NUCLEOTIDE SEQUENCE [LARGE SCALE GENOMIC DNA]</scope>
    <source>
        <strain evidence="4 5">CBS 40295</strain>
    </source>
</reference>
<dbReference type="AlphaFoldDB" id="A0A0D1Z225"/>
<dbReference type="InterPro" id="IPR051609">
    <property type="entry name" value="NmrA/Isoflavone_reductase-like"/>
</dbReference>
<evidence type="ECO:0000256" key="2">
    <source>
        <dbReference type="ARBA" id="ARBA00023002"/>
    </source>
</evidence>
<feature type="domain" description="NmrA-like" evidence="3">
    <location>
        <begin position="10"/>
        <end position="262"/>
    </location>
</feature>
<accession>A0A0D1Z225</accession>
<proteinExistence type="predicted"/>
<organism evidence="4 5">
    <name type="scientific">Exophiala mesophila</name>
    <name type="common">Black yeast-like fungus</name>
    <dbReference type="NCBI Taxonomy" id="212818"/>
    <lineage>
        <taxon>Eukaryota</taxon>
        <taxon>Fungi</taxon>
        <taxon>Dikarya</taxon>
        <taxon>Ascomycota</taxon>
        <taxon>Pezizomycotina</taxon>
        <taxon>Eurotiomycetes</taxon>
        <taxon>Chaetothyriomycetidae</taxon>
        <taxon>Chaetothyriales</taxon>
        <taxon>Herpotrichiellaceae</taxon>
        <taxon>Exophiala</taxon>
    </lineage>
</organism>
<dbReference type="GO" id="GO:0016491">
    <property type="term" value="F:oxidoreductase activity"/>
    <property type="evidence" value="ECO:0007669"/>
    <property type="project" value="UniProtKB-KW"/>
</dbReference>
<protein>
    <recommendedName>
        <fullName evidence="3">NmrA-like domain-containing protein</fullName>
    </recommendedName>
</protein>
<dbReference type="HOGENOM" id="CLU_044876_2_0_1"/>
<dbReference type="Gene3D" id="3.40.50.720">
    <property type="entry name" value="NAD(P)-binding Rossmann-like Domain"/>
    <property type="match status" value="1"/>
</dbReference>
<dbReference type="Proteomes" id="UP000054302">
    <property type="component" value="Unassembled WGS sequence"/>
</dbReference>
<dbReference type="Gene3D" id="3.90.25.10">
    <property type="entry name" value="UDP-galactose 4-epimerase, domain 1"/>
    <property type="match status" value="1"/>
</dbReference>
<dbReference type="CDD" id="cd05259">
    <property type="entry name" value="PCBER_SDR_a"/>
    <property type="match status" value="1"/>
</dbReference>
<dbReference type="InterPro" id="IPR008030">
    <property type="entry name" value="NmrA-like"/>
</dbReference>
<evidence type="ECO:0000256" key="1">
    <source>
        <dbReference type="ARBA" id="ARBA00022857"/>
    </source>
</evidence>
<dbReference type="OrthoDB" id="419598at2759"/>
<evidence type="ECO:0000259" key="3">
    <source>
        <dbReference type="Pfam" id="PF05368"/>
    </source>
</evidence>
<dbReference type="InterPro" id="IPR045312">
    <property type="entry name" value="PCBER-like"/>
</dbReference>
<keyword evidence="5" id="KW-1185">Reference proteome</keyword>
<dbReference type="PANTHER" id="PTHR47706">
    <property type="entry name" value="NMRA-LIKE FAMILY PROTEIN"/>
    <property type="match status" value="1"/>
</dbReference>
<sequence length="331" mass="37195">MSPPYAFPPTKNILIIGATGTIGTYIVRAIIDSREHFDRICVLTSEKTLVQKVQDIAALEAWGVEVFTGRLESESAIKRACEGIDTIVSCVGRAGIEKQIKIITWAEEAGVRRFFPSEYGTDIEYWPESSAEPPHQLKLKVRAHMKTMNRLEYTYLVTGPYSDLYFGMMKPKPEIGQFDVKNRKAILLGDGEGPVSFTAMADVGKFLVAALLNPRAARNTTLVVHSFTATPNEILAEYERQTDSKWEVSYTSIERLREIEKEEYQIYSPMATVVTLRRIWTDGGTLYKFYDDSILGEVDSETLESQVAANIVKQEQGEGNFPSLLRKLSLT</sequence>
<keyword evidence="1" id="KW-0521">NADP</keyword>
<dbReference type="GeneID" id="27326305"/>
<name>A0A0D1Z225_EXOME</name>
<evidence type="ECO:0000313" key="5">
    <source>
        <dbReference type="Proteomes" id="UP000054302"/>
    </source>
</evidence>
<dbReference type="EMBL" id="KN847525">
    <property type="protein sequence ID" value="KIV88822.1"/>
    <property type="molecule type" value="Genomic_DNA"/>
</dbReference>
<dbReference type="OMA" id="IMMANDR"/>
<dbReference type="InterPro" id="IPR036291">
    <property type="entry name" value="NAD(P)-bd_dom_sf"/>
</dbReference>
<evidence type="ECO:0000313" key="4">
    <source>
        <dbReference type="EMBL" id="KIV88822.1"/>
    </source>
</evidence>
<keyword evidence="2" id="KW-0560">Oxidoreductase</keyword>
<dbReference type="RefSeq" id="XP_016220396.1">
    <property type="nucleotide sequence ID" value="XM_016373485.1"/>
</dbReference>
<dbReference type="SUPFAM" id="SSF51735">
    <property type="entry name" value="NAD(P)-binding Rossmann-fold domains"/>
    <property type="match status" value="1"/>
</dbReference>
<dbReference type="Pfam" id="PF05368">
    <property type="entry name" value="NmrA"/>
    <property type="match status" value="1"/>
</dbReference>
<gene>
    <name evidence="4" type="ORF">PV10_08460</name>
</gene>